<dbReference type="GO" id="GO:0016787">
    <property type="term" value="F:hydrolase activity"/>
    <property type="evidence" value="ECO:0007669"/>
    <property type="project" value="UniProtKB-KW"/>
</dbReference>
<gene>
    <name evidence="1" type="ORF">H8730_15625</name>
</gene>
<evidence type="ECO:0000313" key="2">
    <source>
        <dbReference type="Proteomes" id="UP000657006"/>
    </source>
</evidence>
<dbReference type="EMBL" id="JACRSQ010000038">
    <property type="protein sequence ID" value="MBC8544972.1"/>
    <property type="molecule type" value="Genomic_DNA"/>
</dbReference>
<organism evidence="1 2">
    <name type="scientific">Bianquea renquensis</name>
    <dbReference type="NCBI Taxonomy" id="2763661"/>
    <lineage>
        <taxon>Bacteria</taxon>
        <taxon>Bacillati</taxon>
        <taxon>Bacillota</taxon>
        <taxon>Clostridia</taxon>
        <taxon>Eubacteriales</taxon>
        <taxon>Bianqueaceae</taxon>
        <taxon>Bianquea</taxon>
    </lineage>
</organism>
<dbReference type="RefSeq" id="WP_249290136.1">
    <property type="nucleotide sequence ID" value="NZ_JACRSQ010000038.1"/>
</dbReference>
<accession>A0A926DWK1</accession>
<dbReference type="AlphaFoldDB" id="A0A926DWK1"/>
<sequence length="72" mass="7960">MRSNQLSREMLLDFSWPHLVGYGYGLGVRTMVDPRKGKARSTIGEFGWNGAAGSYILIDPANQLSIFLATNL</sequence>
<protein>
    <submittedName>
        <fullName evidence="1">Serine hydrolase</fullName>
    </submittedName>
</protein>
<dbReference type="Proteomes" id="UP000657006">
    <property type="component" value="Unassembled WGS sequence"/>
</dbReference>
<proteinExistence type="predicted"/>
<name>A0A926DWK1_9FIRM</name>
<evidence type="ECO:0000313" key="1">
    <source>
        <dbReference type="EMBL" id="MBC8544972.1"/>
    </source>
</evidence>
<comment type="caution">
    <text evidence="1">The sequence shown here is derived from an EMBL/GenBank/DDBJ whole genome shotgun (WGS) entry which is preliminary data.</text>
</comment>
<keyword evidence="1" id="KW-0378">Hydrolase</keyword>
<dbReference type="SUPFAM" id="SSF56601">
    <property type="entry name" value="beta-lactamase/transpeptidase-like"/>
    <property type="match status" value="1"/>
</dbReference>
<dbReference type="Gene3D" id="3.40.710.10">
    <property type="entry name" value="DD-peptidase/beta-lactamase superfamily"/>
    <property type="match status" value="1"/>
</dbReference>
<keyword evidence="2" id="KW-1185">Reference proteome</keyword>
<dbReference type="InterPro" id="IPR012338">
    <property type="entry name" value="Beta-lactam/transpept-like"/>
</dbReference>
<reference evidence="1" key="1">
    <citation type="submission" date="2020-08" db="EMBL/GenBank/DDBJ databases">
        <title>Genome public.</title>
        <authorList>
            <person name="Liu C."/>
            <person name="Sun Q."/>
        </authorList>
    </citation>
    <scope>NUCLEOTIDE SEQUENCE</scope>
    <source>
        <strain evidence="1">NSJ-32</strain>
    </source>
</reference>